<feature type="transmembrane region" description="Helical" evidence="16">
    <location>
        <begin position="409"/>
        <end position="433"/>
    </location>
</feature>
<dbReference type="SMART" id="SM00303">
    <property type="entry name" value="GPS"/>
    <property type="match status" value="1"/>
</dbReference>
<dbReference type="InterPro" id="IPR057244">
    <property type="entry name" value="GAIN_B"/>
</dbReference>
<sequence length="635" mass="70681">MVATGDMGIRCLLHATALGVLLVWPMIKLQNASASCPQCNENAACYNSTHCICKDGFWTGPDSRIIIEPHVKCEDIDECQLGIPVCKDVSYCKNKIGDYICSCVVKYRIFNWVAGIVDIDNPDCYVNSGKKIGPQADIWGQLSGQESKKNFAKIATDILHKVELHILNENSAVPTKGENSSLGIVYETKRCSSMILLEAGNNTMEIDCASALKGIKNGDETAVALIAYQSLGKYLNESFFNNKGIKEVKLNSLIVSGAIHSEVKPVLSEPVLLTLQNTEPIDPRAEHLCVHWEGSEEGGSWSTKGCSHMHTNDSYTTCKCFHLSSFAVLMALSLEEDSVLSALSVITYVGLSLSLLCLFLAAVTFLLCRPIQNTSTTLHLQLSICLFLADLLFLTGINRTEPKVLCSLIAGMLHYLYLASFMWMFLEGLHLFLTVRNLKVANYSSSGRFKKRFMYPVGYGIPAFIVAVSAIAGHENYGTHTHCWLSLHRAFIWSFLGPVAAIILINLVFYFQTIWILRSKLSSLNKEVSTLQDTKIMTFKAIVQLFVLGCSWGIGLFMVFEFGKTVRLIIAYLFTIINVLQGVLIFVVHCLLNRQVRMEYKKWFNKMQKGVEIESTAMSYSTTNTKTEEVGNRQN</sequence>
<dbReference type="InterPro" id="IPR017981">
    <property type="entry name" value="GPCR_2-like_7TM"/>
</dbReference>
<dbReference type="GO" id="GO:0005509">
    <property type="term" value="F:calcium ion binding"/>
    <property type="evidence" value="ECO:0007669"/>
    <property type="project" value="InterPro"/>
</dbReference>
<dbReference type="InterPro" id="IPR018097">
    <property type="entry name" value="EGF_Ca-bd_CS"/>
</dbReference>
<evidence type="ECO:0000256" key="3">
    <source>
        <dbReference type="ARBA" id="ARBA00022475"/>
    </source>
</evidence>
<evidence type="ECO:0000256" key="8">
    <source>
        <dbReference type="ARBA" id="ARBA00022837"/>
    </source>
</evidence>
<evidence type="ECO:0000256" key="15">
    <source>
        <dbReference type="ARBA" id="ARBA00023224"/>
    </source>
</evidence>
<evidence type="ECO:0000313" key="21">
    <source>
        <dbReference type="RefSeq" id="XP_021089385.2"/>
    </source>
</evidence>
<evidence type="ECO:0000256" key="4">
    <source>
        <dbReference type="ARBA" id="ARBA00022536"/>
    </source>
</evidence>
<dbReference type="CDD" id="cd00054">
    <property type="entry name" value="EGF_CA"/>
    <property type="match status" value="1"/>
</dbReference>
<evidence type="ECO:0000256" key="16">
    <source>
        <dbReference type="SAM" id="Phobius"/>
    </source>
</evidence>
<dbReference type="Gene3D" id="1.20.1070.10">
    <property type="entry name" value="Rhodopsin 7-helix transmembrane proteins"/>
    <property type="match status" value="1"/>
</dbReference>
<keyword evidence="3" id="KW-1003">Cell membrane</keyword>
<protein>
    <submittedName>
        <fullName evidence="21">Adhesion G protein-coupled receptor E3 isoform X2</fullName>
    </submittedName>
</protein>
<evidence type="ECO:0000259" key="19">
    <source>
        <dbReference type="PROSITE" id="PS50261"/>
    </source>
</evidence>
<feature type="transmembrane region" description="Helical" evidence="16">
    <location>
        <begin position="538"/>
        <end position="560"/>
    </location>
</feature>
<keyword evidence="8" id="KW-0106">Calcium</keyword>
<name>A0A3Q0D517_MESAU</name>
<keyword evidence="4" id="KW-0245">EGF-like domain</keyword>
<feature type="transmembrane region" description="Helical" evidence="16">
    <location>
        <begin position="566"/>
        <end position="592"/>
    </location>
</feature>
<comment type="similarity">
    <text evidence="2">Belongs to the G-protein coupled receptor 2 family. Adhesion G-protein coupled receptor (ADGR) subfamily.</text>
</comment>
<dbReference type="STRING" id="10036.ENSMAUP00000006872"/>
<evidence type="ECO:0000256" key="11">
    <source>
        <dbReference type="ARBA" id="ARBA00023136"/>
    </source>
</evidence>
<dbReference type="SUPFAM" id="SSF81321">
    <property type="entry name" value="Family A G protein-coupled receptor-like"/>
    <property type="match status" value="1"/>
</dbReference>
<evidence type="ECO:0000256" key="6">
    <source>
        <dbReference type="ARBA" id="ARBA00022729"/>
    </source>
</evidence>
<dbReference type="PROSITE" id="PS50221">
    <property type="entry name" value="GAIN_B"/>
    <property type="match status" value="1"/>
</dbReference>
<dbReference type="Pfam" id="PF07645">
    <property type="entry name" value="EGF_CA"/>
    <property type="match status" value="1"/>
</dbReference>
<dbReference type="GeneID" id="101840205"/>
<gene>
    <name evidence="21" type="primary">Adgre3</name>
</gene>
<dbReference type="GO" id="GO:0004930">
    <property type="term" value="F:G protein-coupled receptor activity"/>
    <property type="evidence" value="ECO:0007669"/>
    <property type="project" value="UniProtKB-KW"/>
</dbReference>
<evidence type="ECO:0000256" key="7">
    <source>
        <dbReference type="ARBA" id="ARBA00022737"/>
    </source>
</evidence>
<dbReference type="PANTHER" id="PTHR12011">
    <property type="entry name" value="ADHESION G-PROTEIN COUPLED RECEPTOR"/>
    <property type="match status" value="1"/>
</dbReference>
<dbReference type="InterPro" id="IPR046338">
    <property type="entry name" value="GAIN_dom_sf"/>
</dbReference>
<proteinExistence type="inferred from homology"/>
<keyword evidence="7" id="KW-0677">Repeat</keyword>
<dbReference type="SMART" id="SM00179">
    <property type="entry name" value="EGF_CA"/>
    <property type="match status" value="1"/>
</dbReference>
<feature type="signal peptide" evidence="17">
    <location>
        <begin position="1"/>
        <end position="34"/>
    </location>
</feature>
<evidence type="ECO:0000259" key="18">
    <source>
        <dbReference type="PROSITE" id="PS50221"/>
    </source>
</evidence>
<feature type="domain" description="G-protein coupled receptors family 2 profile 2" evidence="19">
    <location>
        <begin position="343"/>
        <end position="593"/>
    </location>
</feature>
<feature type="transmembrane region" description="Helical" evidence="16">
    <location>
        <begin position="492"/>
        <end position="517"/>
    </location>
</feature>
<evidence type="ECO:0000256" key="9">
    <source>
        <dbReference type="ARBA" id="ARBA00022989"/>
    </source>
</evidence>
<dbReference type="SUPFAM" id="SSF57196">
    <property type="entry name" value="EGF/Laminin"/>
    <property type="match status" value="1"/>
</dbReference>
<dbReference type="InterPro" id="IPR000832">
    <property type="entry name" value="GPCR_2_secretin-like"/>
</dbReference>
<dbReference type="GO" id="GO:0007166">
    <property type="term" value="P:cell surface receptor signaling pathway"/>
    <property type="evidence" value="ECO:0007669"/>
    <property type="project" value="InterPro"/>
</dbReference>
<keyword evidence="6 17" id="KW-0732">Signal</keyword>
<dbReference type="Proteomes" id="UP000886700">
    <property type="component" value="Unplaced"/>
</dbReference>
<dbReference type="Pfam" id="PF00002">
    <property type="entry name" value="7tm_2"/>
    <property type="match status" value="1"/>
</dbReference>
<evidence type="ECO:0000256" key="14">
    <source>
        <dbReference type="ARBA" id="ARBA00023180"/>
    </source>
</evidence>
<feature type="transmembrane region" description="Helical" evidence="16">
    <location>
        <begin position="453"/>
        <end position="472"/>
    </location>
</feature>
<keyword evidence="5 16" id="KW-0812">Transmembrane</keyword>
<evidence type="ECO:0000256" key="5">
    <source>
        <dbReference type="ARBA" id="ARBA00022692"/>
    </source>
</evidence>
<dbReference type="InterPro" id="IPR001881">
    <property type="entry name" value="EGF-like_Ca-bd_dom"/>
</dbReference>
<feature type="chain" id="PRO_5045271923" evidence="17">
    <location>
        <begin position="35"/>
        <end position="635"/>
    </location>
</feature>
<dbReference type="PRINTS" id="PR01128">
    <property type="entry name" value="EMR1HORMONER"/>
</dbReference>
<reference evidence="21" key="1">
    <citation type="submission" date="2025-08" db="UniProtKB">
        <authorList>
            <consortium name="RefSeq"/>
        </authorList>
    </citation>
    <scope>IDENTIFICATION</scope>
    <source>
        <tissue evidence="21">Liver</tissue>
    </source>
</reference>
<evidence type="ECO:0000313" key="20">
    <source>
        <dbReference type="Proteomes" id="UP000886700"/>
    </source>
</evidence>
<dbReference type="AlphaFoldDB" id="A0A3Q0D517"/>
<evidence type="ECO:0000256" key="17">
    <source>
        <dbReference type="SAM" id="SignalP"/>
    </source>
</evidence>
<evidence type="ECO:0000256" key="13">
    <source>
        <dbReference type="ARBA" id="ARBA00023170"/>
    </source>
</evidence>
<dbReference type="PROSITE" id="PS01187">
    <property type="entry name" value="EGF_CA"/>
    <property type="match status" value="1"/>
</dbReference>
<dbReference type="GO" id="GO:0007189">
    <property type="term" value="P:adenylate cyclase-activating G protein-coupled receptor signaling pathway"/>
    <property type="evidence" value="ECO:0007669"/>
    <property type="project" value="TreeGrafter"/>
</dbReference>
<evidence type="ECO:0000256" key="2">
    <source>
        <dbReference type="ARBA" id="ARBA00007343"/>
    </source>
</evidence>
<dbReference type="Pfam" id="PF01825">
    <property type="entry name" value="GPS"/>
    <property type="match status" value="1"/>
</dbReference>
<evidence type="ECO:0000256" key="10">
    <source>
        <dbReference type="ARBA" id="ARBA00023040"/>
    </source>
</evidence>
<keyword evidence="12" id="KW-1015">Disulfide bond</keyword>
<dbReference type="Gene3D" id="2.10.25.10">
    <property type="entry name" value="Laminin"/>
    <property type="match status" value="2"/>
</dbReference>
<dbReference type="InterPro" id="IPR049883">
    <property type="entry name" value="NOTCH1_EGF-like"/>
</dbReference>
<keyword evidence="10" id="KW-0297">G-protein coupled receptor</keyword>
<dbReference type="PRINTS" id="PR00249">
    <property type="entry name" value="GPCRSECRETIN"/>
</dbReference>
<dbReference type="PROSITE" id="PS00650">
    <property type="entry name" value="G_PROTEIN_RECEP_F2_2"/>
    <property type="match status" value="1"/>
</dbReference>
<keyword evidence="20" id="KW-1185">Reference proteome</keyword>
<dbReference type="InterPro" id="IPR017983">
    <property type="entry name" value="GPCR_2_secretin-like_CS"/>
</dbReference>
<feature type="transmembrane region" description="Helical" evidence="16">
    <location>
        <begin position="380"/>
        <end position="397"/>
    </location>
</feature>
<evidence type="ECO:0000256" key="1">
    <source>
        <dbReference type="ARBA" id="ARBA00004651"/>
    </source>
</evidence>
<dbReference type="GO" id="GO:0005886">
    <property type="term" value="C:plasma membrane"/>
    <property type="evidence" value="ECO:0007669"/>
    <property type="project" value="UniProtKB-SubCell"/>
</dbReference>
<keyword evidence="14" id="KW-0325">Glycoprotein</keyword>
<keyword evidence="9 16" id="KW-1133">Transmembrane helix</keyword>
<keyword evidence="11 16" id="KW-0472">Membrane</keyword>
<organism evidence="20 21">
    <name type="scientific">Mesocricetus auratus</name>
    <name type="common">Golden hamster</name>
    <dbReference type="NCBI Taxonomy" id="10036"/>
    <lineage>
        <taxon>Eukaryota</taxon>
        <taxon>Metazoa</taxon>
        <taxon>Chordata</taxon>
        <taxon>Craniata</taxon>
        <taxon>Vertebrata</taxon>
        <taxon>Euteleostomi</taxon>
        <taxon>Mammalia</taxon>
        <taxon>Eutheria</taxon>
        <taxon>Euarchontoglires</taxon>
        <taxon>Glires</taxon>
        <taxon>Rodentia</taxon>
        <taxon>Myomorpha</taxon>
        <taxon>Muroidea</taxon>
        <taxon>Cricetidae</taxon>
        <taxon>Cricetinae</taxon>
        <taxon>Mesocricetus</taxon>
    </lineage>
</organism>
<accession>A0A3Q0D517</accession>
<feature type="domain" description="GAIN-B" evidence="18">
    <location>
        <begin position="180"/>
        <end position="336"/>
    </location>
</feature>
<feature type="transmembrane region" description="Helical" evidence="16">
    <location>
        <begin position="345"/>
        <end position="368"/>
    </location>
</feature>
<keyword evidence="15" id="KW-0807">Transducer</keyword>
<dbReference type="PANTHER" id="PTHR12011:SF473">
    <property type="entry name" value="ADHESION G PROTEIN-COUPLED RECEPTOR E4P-RELATED"/>
    <property type="match status" value="1"/>
</dbReference>
<comment type="subcellular location">
    <subcellularLocation>
        <location evidence="1">Cell membrane</location>
        <topology evidence="1">Multi-pass membrane protein</topology>
    </subcellularLocation>
</comment>
<keyword evidence="13 21" id="KW-0675">Receptor</keyword>
<dbReference type="InterPro" id="IPR000203">
    <property type="entry name" value="GPS"/>
</dbReference>
<dbReference type="Gene3D" id="2.60.220.50">
    <property type="match status" value="1"/>
</dbReference>
<evidence type="ECO:0000256" key="12">
    <source>
        <dbReference type="ARBA" id="ARBA00023157"/>
    </source>
</evidence>
<dbReference type="InterPro" id="IPR001740">
    <property type="entry name" value="GPCR_2_EMR1-like_rcpt"/>
</dbReference>
<dbReference type="RefSeq" id="XP_021089385.2">
    <property type="nucleotide sequence ID" value="XM_021233726.2"/>
</dbReference>
<dbReference type="PROSITE" id="PS50261">
    <property type="entry name" value="G_PROTEIN_RECEP_F2_4"/>
    <property type="match status" value="1"/>
</dbReference>